<dbReference type="AlphaFoldDB" id="D7G7Z3"/>
<sequence length="474" mass="52842">MPRLAVLISGCSVFLVLSWAMVAIRQASRPQFHSSSPTVLPAAKAQKEGGVGVHKEDAAKLKTRFKTPDGKDLGDRELDRNGKPKKRMGSRGISVDRKNIVETVEMDDLRAPPGRLWIPAALSGPINHDSPDNALFNVLVAYCQLDMVAYHESPWLFAMGAFHQRTSGCMDDPSLTRTYRLSSLKRVLEENPDEFMDPTGFIYHETRCGSTLSANMIAAVPSNIVHRCPDGLREELVRTVFRLMGPVQDGHTDLFFKFQSSKFLPAIEQAWPETKWIYLFRDPLEVMSSNLKGAWRKQVASAERNMTSPAVYNLGGPCVRGAKGGGSRKAPSPESLVTTCAKHLETLNEIALTQIVEGSPNGLAVEYRQLPEVMTEYVYPKHLGMAETEEERSEFKRWMEPVTHVYSKGMATPAEGAVSKEYQQGMDLELKEQGSDPRMRAAAATMCANYRSLVELQRWRKEEQGSTMGTCDVR</sequence>
<organism evidence="3 4">
    <name type="scientific">Ectocarpus siliculosus</name>
    <name type="common">Brown alga</name>
    <name type="synonym">Conferva siliculosa</name>
    <dbReference type="NCBI Taxonomy" id="2880"/>
    <lineage>
        <taxon>Eukaryota</taxon>
        <taxon>Sar</taxon>
        <taxon>Stramenopiles</taxon>
        <taxon>Ochrophyta</taxon>
        <taxon>PX clade</taxon>
        <taxon>Phaeophyceae</taxon>
        <taxon>Ectocarpales</taxon>
        <taxon>Ectocarpaceae</taxon>
        <taxon>Ectocarpus</taxon>
    </lineage>
</organism>
<evidence type="ECO:0000256" key="2">
    <source>
        <dbReference type="SAM" id="SignalP"/>
    </source>
</evidence>
<accession>D7G7Z3</accession>
<reference evidence="3 4" key="1">
    <citation type="journal article" date="2010" name="Nature">
        <title>The Ectocarpus genome and the independent evolution of multicellularity in brown algae.</title>
        <authorList>
            <person name="Cock J.M."/>
            <person name="Sterck L."/>
            <person name="Rouze P."/>
            <person name="Scornet D."/>
            <person name="Allen A.E."/>
            <person name="Amoutzias G."/>
            <person name="Anthouard V."/>
            <person name="Artiguenave F."/>
            <person name="Aury J.M."/>
            <person name="Badger J.H."/>
            <person name="Beszteri B."/>
            <person name="Billiau K."/>
            <person name="Bonnet E."/>
            <person name="Bothwell J.H."/>
            <person name="Bowler C."/>
            <person name="Boyen C."/>
            <person name="Brownlee C."/>
            <person name="Carrano C.J."/>
            <person name="Charrier B."/>
            <person name="Cho G.Y."/>
            <person name="Coelho S.M."/>
            <person name="Collen J."/>
            <person name="Corre E."/>
            <person name="Da Silva C."/>
            <person name="Delage L."/>
            <person name="Delaroque N."/>
            <person name="Dittami S.M."/>
            <person name="Doulbeau S."/>
            <person name="Elias M."/>
            <person name="Farnham G."/>
            <person name="Gachon C.M."/>
            <person name="Gschloessl B."/>
            <person name="Heesch S."/>
            <person name="Jabbari K."/>
            <person name="Jubin C."/>
            <person name="Kawai H."/>
            <person name="Kimura K."/>
            <person name="Kloareg B."/>
            <person name="Kupper F.C."/>
            <person name="Lang D."/>
            <person name="Le Bail A."/>
            <person name="Leblanc C."/>
            <person name="Lerouge P."/>
            <person name="Lohr M."/>
            <person name="Lopez P.J."/>
            <person name="Martens C."/>
            <person name="Maumus F."/>
            <person name="Michel G."/>
            <person name="Miranda-Saavedra D."/>
            <person name="Morales J."/>
            <person name="Moreau H."/>
            <person name="Motomura T."/>
            <person name="Nagasato C."/>
            <person name="Napoli C.A."/>
            <person name="Nelson D.R."/>
            <person name="Nyvall-Collen P."/>
            <person name="Peters A.F."/>
            <person name="Pommier C."/>
            <person name="Potin P."/>
            <person name="Poulain J."/>
            <person name="Quesneville H."/>
            <person name="Read B."/>
            <person name="Rensing S.A."/>
            <person name="Ritter A."/>
            <person name="Rousvoal S."/>
            <person name="Samanta M."/>
            <person name="Samson G."/>
            <person name="Schroeder D.C."/>
            <person name="Segurens B."/>
            <person name="Strittmatter M."/>
            <person name="Tonon T."/>
            <person name="Tregear J.W."/>
            <person name="Valentin K."/>
            <person name="von Dassow P."/>
            <person name="Yamagishi T."/>
            <person name="Van de Peer Y."/>
            <person name="Wincker P."/>
        </authorList>
    </citation>
    <scope>NUCLEOTIDE SEQUENCE [LARGE SCALE GENOMIC DNA]</scope>
    <source>
        <strain evidence="4">Ec32 / CCAP1310/4</strain>
    </source>
</reference>
<feature type="chain" id="PRO_5003096267" evidence="2">
    <location>
        <begin position="21"/>
        <end position="474"/>
    </location>
</feature>
<keyword evidence="2" id="KW-0732">Signal</keyword>
<feature type="signal peptide" evidence="2">
    <location>
        <begin position="1"/>
        <end position="20"/>
    </location>
</feature>
<protein>
    <submittedName>
        <fullName evidence="3">Uncharacterized protein</fullName>
    </submittedName>
</protein>
<dbReference type="EMBL" id="FN649096">
    <property type="protein sequence ID" value="CBJ27868.1"/>
    <property type="molecule type" value="Genomic_DNA"/>
</dbReference>
<evidence type="ECO:0000313" key="4">
    <source>
        <dbReference type="Proteomes" id="UP000002630"/>
    </source>
</evidence>
<keyword evidence="4" id="KW-1185">Reference proteome</keyword>
<evidence type="ECO:0000256" key="1">
    <source>
        <dbReference type="SAM" id="MobiDB-lite"/>
    </source>
</evidence>
<dbReference type="SUPFAM" id="SSF52540">
    <property type="entry name" value="P-loop containing nucleoside triphosphate hydrolases"/>
    <property type="match status" value="1"/>
</dbReference>
<dbReference type="EMBL" id="FN649741">
    <property type="protein sequence ID" value="CBJ27868.1"/>
    <property type="molecule type" value="Genomic_DNA"/>
</dbReference>
<proteinExistence type="predicted"/>
<feature type="region of interest" description="Disordered" evidence="1">
    <location>
        <begin position="64"/>
        <end position="91"/>
    </location>
</feature>
<name>D7G7Z3_ECTSI</name>
<dbReference type="Gene3D" id="3.40.50.300">
    <property type="entry name" value="P-loop containing nucleotide triphosphate hydrolases"/>
    <property type="match status" value="1"/>
</dbReference>
<gene>
    <name evidence="3" type="ORF">Esi_0086_0045</name>
</gene>
<dbReference type="Proteomes" id="UP000002630">
    <property type="component" value="Linkage Group LG16"/>
</dbReference>
<evidence type="ECO:0000313" key="3">
    <source>
        <dbReference type="EMBL" id="CBJ27868.1"/>
    </source>
</evidence>
<dbReference type="InterPro" id="IPR027417">
    <property type="entry name" value="P-loop_NTPase"/>
</dbReference>
<dbReference type="InParanoid" id="D7G7Z3"/>
<feature type="compositionally biased region" description="Basic and acidic residues" evidence="1">
    <location>
        <begin position="64"/>
        <end position="82"/>
    </location>
</feature>
<dbReference type="OrthoDB" id="45247at2759"/>